<reference evidence="2" key="2">
    <citation type="submission" date="2025-05" db="UniProtKB">
        <authorList>
            <consortium name="EnsemblMetazoa"/>
        </authorList>
    </citation>
    <scope>IDENTIFICATION</scope>
</reference>
<dbReference type="InterPro" id="IPR005055">
    <property type="entry name" value="A10/PebIII"/>
</dbReference>
<evidence type="ECO:0000313" key="3">
    <source>
        <dbReference type="Proteomes" id="UP001652700"/>
    </source>
</evidence>
<dbReference type="RefSeq" id="XP_028143659.1">
    <property type="nucleotide sequence ID" value="XM_028287858.1"/>
</dbReference>
<name>A0A6P7G3V6_DIAVI</name>
<dbReference type="PANTHER" id="PTHR11257">
    <property type="entry name" value="CHEMOSENSORY PROTEIN-RELATED"/>
    <property type="match status" value="1"/>
</dbReference>
<feature type="signal peptide" evidence="1">
    <location>
        <begin position="1"/>
        <end position="20"/>
    </location>
</feature>
<proteinExistence type="predicted"/>
<dbReference type="OrthoDB" id="6344725at2759"/>
<gene>
    <name evidence="4" type="primary">LOC114337436</name>
</gene>
<dbReference type="SUPFAM" id="SSF100910">
    <property type="entry name" value="Chemosensory protein Csp2"/>
    <property type="match status" value="1"/>
</dbReference>
<feature type="chain" id="PRO_5028459734" evidence="1">
    <location>
        <begin position="21"/>
        <end position="140"/>
    </location>
</feature>
<organism evidence="4">
    <name type="scientific">Diabrotica virgifera virgifera</name>
    <name type="common">western corn rootworm</name>
    <dbReference type="NCBI Taxonomy" id="50390"/>
    <lineage>
        <taxon>Eukaryota</taxon>
        <taxon>Metazoa</taxon>
        <taxon>Ecdysozoa</taxon>
        <taxon>Arthropoda</taxon>
        <taxon>Hexapoda</taxon>
        <taxon>Insecta</taxon>
        <taxon>Pterygota</taxon>
        <taxon>Neoptera</taxon>
        <taxon>Endopterygota</taxon>
        <taxon>Coleoptera</taxon>
        <taxon>Polyphaga</taxon>
        <taxon>Cucujiformia</taxon>
        <taxon>Chrysomeloidea</taxon>
        <taxon>Chrysomelidae</taxon>
        <taxon>Galerucinae</taxon>
        <taxon>Diabroticina</taxon>
        <taxon>Diabroticites</taxon>
        <taxon>Diabrotica</taxon>
    </lineage>
</organism>
<protein>
    <submittedName>
        <fullName evidence="4">Allergen Tha p 1-like isoform X2</fullName>
    </submittedName>
</protein>
<evidence type="ECO:0000313" key="4">
    <source>
        <dbReference type="RefSeq" id="XP_028143659.1"/>
    </source>
</evidence>
<evidence type="ECO:0000256" key="1">
    <source>
        <dbReference type="SAM" id="SignalP"/>
    </source>
</evidence>
<evidence type="ECO:0000313" key="2">
    <source>
        <dbReference type="EnsemblMetazoa" id="XP_050511114.1"/>
    </source>
</evidence>
<reference evidence="4" key="1">
    <citation type="submission" date="2025-04" db="UniProtKB">
        <authorList>
            <consortium name="RefSeq"/>
        </authorList>
    </citation>
    <scope>IDENTIFICATION</scope>
    <source>
        <tissue evidence="4">Whole insect</tissue>
    </source>
</reference>
<dbReference type="AlphaFoldDB" id="A0A6P7G3V6"/>
<dbReference type="InterPro" id="IPR036682">
    <property type="entry name" value="OS_D_A10/PebIII_sf"/>
</dbReference>
<dbReference type="EnsemblMetazoa" id="XM_050655157.1">
    <property type="protein sequence ID" value="XP_050511114.1"/>
    <property type="gene ID" value="LOC126887525"/>
</dbReference>
<dbReference type="InParanoid" id="A0A6P7G3V6"/>
<keyword evidence="3" id="KW-1185">Reference proteome</keyword>
<accession>A0A6P7G3V6</accession>
<keyword evidence="1" id="KW-0732">Signal</keyword>
<dbReference type="PANTHER" id="PTHR11257:SF12">
    <property type="entry name" value="EJACULATORY BULB-SPECIFIC PROTEIN 3-RELATED"/>
    <property type="match status" value="1"/>
</dbReference>
<dbReference type="Pfam" id="PF03392">
    <property type="entry name" value="OS-D"/>
    <property type="match status" value="1"/>
</dbReference>
<dbReference type="Proteomes" id="UP001652700">
    <property type="component" value="Unplaced"/>
</dbReference>
<dbReference type="Gene3D" id="1.10.2080.10">
    <property type="entry name" value="Insect odorant-binding protein A10/Ejaculatory bulb-specific protein 3"/>
    <property type="match status" value="1"/>
</dbReference>
<sequence length="140" mass="15882">MAHLTISCLFIVLSVIGINGAVIETTTKLKGYSKKYGNFDVKKILDSTRLVRKYVDCLMDRFPCPPEGKFLKDIIPDAISNKCARCNEKQKKQAGLILSHLLLKERDLFLDLCTKYDPTGEARKANGIDEDYDEDYEDSK</sequence>